<gene>
    <name evidence="3" type="ORF">IPV69_22440</name>
</gene>
<dbReference type="InterPro" id="IPR022789">
    <property type="entry name" value="ParD"/>
</dbReference>
<keyword evidence="4" id="KW-1185">Reference proteome</keyword>
<keyword evidence="2" id="KW-1277">Toxin-antitoxin system</keyword>
<proteinExistence type="inferred from homology"/>
<evidence type="ECO:0000313" key="4">
    <source>
        <dbReference type="Proteomes" id="UP000593765"/>
    </source>
</evidence>
<evidence type="ECO:0000313" key="3">
    <source>
        <dbReference type="EMBL" id="QOV88955.1"/>
    </source>
</evidence>
<accession>A0A7M2WTV3</accession>
<evidence type="ECO:0000256" key="2">
    <source>
        <dbReference type="ARBA" id="ARBA00022649"/>
    </source>
</evidence>
<dbReference type="PANTHER" id="PTHR36582">
    <property type="entry name" value="ANTITOXIN PARD"/>
    <property type="match status" value="1"/>
</dbReference>
<comment type="similarity">
    <text evidence="1">Belongs to the ParD antitoxin family.</text>
</comment>
<sequence>MPTGRKAGYRVDLPHHNPSGHTACVPLERLTSFANDCDNPLNMPTQNVNLTSQQSSFVKRGVKTGRYQNVSEVVRAGLRLLEQREREDQAKLRNLRRLVNEGLSDIDSNRFELITPENLDQFVQSVSAKSRRAQK</sequence>
<evidence type="ECO:0000256" key="1">
    <source>
        <dbReference type="ARBA" id="ARBA00008580"/>
    </source>
</evidence>
<dbReference type="InterPro" id="IPR010985">
    <property type="entry name" value="Ribbon_hlx_hlx"/>
</dbReference>
<dbReference type="SUPFAM" id="SSF47598">
    <property type="entry name" value="Ribbon-helix-helix"/>
    <property type="match status" value="1"/>
</dbReference>
<reference evidence="3 4" key="1">
    <citation type="submission" date="2020-10" db="EMBL/GenBank/DDBJ databases">
        <title>Wide distribution of Phycisphaera-like planctomycetes from WD2101 soil group in peatlands and genome analysis of the first cultivated representative.</title>
        <authorList>
            <person name="Dedysh S.N."/>
            <person name="Beletsky A.V."/>
            <person name="Ivanova A."/>
            <person name="Kulichevskaya I.S."/>
            <person name="Suzina N.E."/>
            <person name="Philippov D.A."/>
            <person name="Rakitin A.L."/>
            <person name="Mardanov A.V."/>
            <person name="Ravin N.V."/>
        </authorList>
    </citation>
    <scope>NUCLEOTIDE SEQUENCE [LARGE SCALE GENOMIC DNA]</scope>
    <source>
        <strain evidence="3 4">M1803</strain>
    </source>
</reference>
<dbReference type="PANTHER" id="PTHR36582:SF2">
    <property type="entry name" value="ANTITOXIN PARD"/>
    <property type="match status" value="1"/>
</dbReference>
<dbReference type="Pfam" id="PF03693">
    <property type="entry name" value="ParD_antitoxin"/>
    <property type="match status" value="1"/>
</dbReference>
<dbReference type="Gene3D" id="6.10.10.120">
    <property type="entry name" value="Antitoxin ParD1-like"/>
    <property type="match status" value="1"/>
</dbReference>
<name>A0A7M2WTV3_9BACT</name>
<dbReference type="KEGG" id="hbs:IPV69_22440"/>
<dbReference type="EMBL" id="CP063458">
    <property type="protein sequence ID" value="QOV88955.1"/>
    <property type="molecule type" value="Genomic_DNA"/>
</dbReference>
<dbReference type="AlphaFoldDB" id="A0A7M2WTV3"/>
<dbReference type="RefSeq" id="WP_206291966.1">
    <property type="nucleotide sequence ID" value="NZ_CP063458.1"/>
</dbReference>
<dbReference type="GO" id="GO:0006355">
    <property type="term" value="P:regulation of DNA-templated transcription"/>
    <property type="evidence" value="ECO:0007669"/>
    <property type="project" value="InterPro"/>
</dbReference>
<organism evidence="3 4">
    <name type="scientific">Humisphaera borealis</name>
    <dbReference type="NCBI Taxonomy" id="2807512"/>
    <lineage>
        <taxon>Bacteria</taxon>
        <taxon>Pseudomonadati</taxon>
        <taxon>Planctomycetota</taxon>
        <taxon>Phycisphaerae</taxon>
        <taxon>Tepidisphaerales</taxon>
        <taxon>Tepidisphaeraceae</taxon>
        <taxon>Humisphaera</taxon>
    </lineage>
</organism>
<dbReference type="Proteomes" id="UP000593765">
    <property type="component" value="Chromosome"/>
</dbReference>
<dbReference type="NCBIfam" id="TIGR02606">
    <property type="entry name" value="antidote_CC2985"/>
    <property type="match status" value="1"/>
</dbReference>
<protein>
    <submittedName>
        <fullName evidence="3">Type II toxin-antitoxin system ParD family antitoxin</fullName>
    </submittedName>
</protein>
<dbReference type="InterPro" id="IPR038296">
    <property type="entry name" value="ParD_sf"/>
</dbReference>